<evidence type="ECO:0000313" key="4">
    <source>
        <dbReference type="Proteomes" id="UP000267408"/>
    </source>
</evidence>
<proteinExistence type="predicted"/>
<dbReference type="GO" id="GO:0003677">
    <property type="term" value="F:DNA binding"/>
    <property type="evidence" value="ECO:0007669"/>
    <property type="project" value="InterPro"/>
</dbReference>
<evidence type="ECO:0000256" key="1">
    <source>
        <dbReference type="SAM" id="MobiDB-lite"/>
    </source>
</evidence>
<name>A0A8G1XB16_9ACTN</name>
<gene>
    <name evidence="3" type="ORF">EDD39_1363</name>
</gene>
<dbReference type="SMART" id="SM00470">
    <property type="entry name" value="ParB"/>
    <property type="match status" value="1"/>
</dbReference>
<dbReference type="SUPFAM" id="SSF110849">
    <property type="entry name" value="ParB/Sulfiredoxin"/>
    <property type="match status" value="1"/>
</dbReference>
<feature type="domain" description="ParB-like N-terminal" evidence="2">
    <location>
        <begin position="17"/>
        <end position="101"/>
    </location>
</feature>
<feature type="compositionally biased region" description="Basic and acidic residues" evidence="1">
    <location>
        <begin position="220"/>
        <end position="229"/>
    </location>
</feature>
<evidence type="ECO:0000313" key="3">
    <source>
        <dbReference type="EMBL" id="ROR43219.1"/>
    </source>
</evidence>
<reference evidence="3 4" key="1">
    <citation type="submission" date="2018-11" db="EMBL/GenBank/DDBJ databases">
        <title>Sequencing the genomes of 1000 actinobacteria strains.</title>
        <authorList>
            <person name="Klenk H.-P."/>
        </authorList>
    </citation>
    <scope>NUCLEOTIDE SEQUENCE [LARGE SCALE GENOMIC DNA]</scope>
    <source>
        <strain evidence="3 4">DSM 44780</strain>
    </source>
</reference>
<dbReference type="Pfam" id="PF09339">
    <property type="entry name" value="HTH_IclR"/>
    <property type="match status" value="1"/>
</dbReference>
<dbReference type="InterPro" id="IPR005471">
    <property type="entry name" value="Tscrpt_reg_IclR_N"/>
</dbReference>
<feature type="region of interest" description="Disordered" evidence="1">
    <location>
        <begin position="220"/>
        <end position="240"/>
    </location>
</feature>
<evidence type="ECO:0000259" key="2">
    <source>
        <dbReference type="SMART" id="SM00470"/>
    </source>
</evidence>
<dbReference type="EMBL" id="RJVJ01000001">
    <property type="protein sequence ID" value="ROR43219.1"/>
    <property type="molecule type" value="Genomic_DNA"/>
</dbReference>
<dbReference type="InterPro" id="IPR036086">
    <property type="entry name" value="ParB/Sulfiredoxin_sf"/>
</dbReference>
<dbReference type="Proteomes" id="UP000267408">
    <property type="component" value="Unassembled WGS sequence"/>
</dbReference>
<comment type="caution">
    <text evidence="3">The sequence shown here is derived from an EMBL/GenBank/DDBJ whole genome shotgun (WGS) entry which is preliminary data.</text>
</comment>
<dbReference type="AlphaFoldDB" id="A0A8G1XB16"/>
<sequence length="355" mass="38855">MAREHGRSFGDAGQSVRMVPVKALLPADSPRLAGVDETHARAMAESDTDFPPILVRRDEQRVVDGMHRLRATVLRGEQHIAVQYVEGSPADLFVRSVQVNARHGLPLTPADRRTAVNRILATHPHWSDRAVAAVAGVSPKTVGAARRRLSTGETPQSNPLAARLGKDGRLRPVDIRARRERARCLLVERPGVTLRAVAEETGISISTVHRLRQELRSDAAHRATAERSGRYPGIPPQSGPRTVRRMVLAARPAADEPERSAAEPFPKDDDLCLKALEVLAHDPSIRFTDSGRALLRWLSSQARGLDAAEQLFGAVPPHCAKALAEVASHYSRAWNRLSNELGDAVRAHDSWPVAR</sequence>
<organism evidence="3 4">
    <name type="scientific">Kitasatospora cineracea</name>
    <dbReference type="NCBI Taxonomy" id="88074"/>
    <lineage>
        <taxon>Bacteria</taxon>
        <taxon>Bacillati</taxon>
        <taxon>Actinomycetota</taxon>
        <taxon>Actinomycetes</taxon>
        <taxon>Kitasatosporales</taxon>
        <taxon>Streptomycetaceae</taxon>
        <taxon>Kitasatospora</taxon>
    </lineage>
</organism>
<dbReference type="GO" id="GO:0006355">
    <property type="term" value="P:regulation of DNA-templated transcription"/>
    <property type="evidence" value="ECO:0007669"/>
    <property type="project" value="InterPro"/>
</dbReference>
<dbReference type="InterPro" id="IPR003115">
    <property type="entry name" value="ParB_N"/>
</dbReference>
<accession>A0A8G1XB16</accession>
<protein>
    <submittedName>
        <fullName evidence="3">ParB-like nuclease family protein</fullName>
    </submittedName>
</protein>